<keyword evidence="2" id="KW-0472">Membrane</keyword>
<feature type="coiled-coil region" evidence="1">
    <location>
        <begin position="176"/>
        <end position="203"/>
    </location>
</feature>
<feature type="transmembrane region" description="Helical" evidence="2">
    <location>
        <begin position="54"/>
        <end position="73"/>
    </location>
</feature>
<dbReference type="RefSeq" id="WP_111318457.1">
    <property type="nucleotide sequence ID" value="NZ_BIFX01000001.1"/>
</dbReference>
<dbReference type="InterPro" id="IPR011712">
    <property type="entry name" value="Sig_transdc_His_kin_sub3_dim/P"/>
</dbReference>
<feature type="transmembrane region" description="Helical" evidence="2">
    <location>
        <begin position="116"/>
        <end position="142"/>
    </location>
</feature>
<evidence type="ECO:0000256" key="2">
    <source>
        <dbReference type="SAM" id="Phobius"/>
    </source>
</evidence>
<evidence type="ECO:0000259" key="3">
    <source>
        <dbReference type="Pfam" id="PF07730"/>
    </source>
</evidence>
<evidence type="ECO:0000313" key="4">
    <source>
        <dbReference type="EMBL" id="PZW36310.1"/>
    </source>
</evidence>
<comment type="caution">
    <text evidence="4">The sequence shown here is derived from an EMBL/GenBank/DDBJ whole genome shotgun (WGS) entry which is preliminary data.</text>
</comment>
<dbReference type="Gene3D" id="1.20.5.1930">
    <property type="match status" value="1"/>
</dbReference>
<accession>A0A326UHG4</accession>
<dbReference type="EMBL" id="QKUF01000001">
    <property type="protein sequence ID" value="PZW36310.1"/>
    <property type="molecule type" value="Genomic_DNA"/>
</dbReference>
<protein>
    <submittedName>
        <fullName evidence="4">Histidine kinase</fullName>
    </submittedName>
</protein>
<feature type="transmembrane region" description="Helical" evidence="2">
    <location>
        <begin position="154"/>
        <end position="177"/>
    </location>
</feature>
<evidence type="ECO:0000313" key="5">
    <source>
        <dbReference type="Proteomes" id="UP000248806"/>
    </source>
</evidence>
<organism evidence="4 5">
    <name type="scientific">Thermosporothrix hazakensis</name>
    <dbReference type="NCBI Taxonomy" id="644383"/>
    <lineage>
        <taxon>Bacteria</taxon>
        <taxon>Bacillati</taxon>
        <taxon>Chloroflexota</taxon>
        <taxon>Ktedonobacteria</taxon>
        <taxon>Ktedonobacterales</taxon>
        <taxon>Thermosporotrichaceae</taxon>
        <taxon>Thermosporothrix</taxon>
    </lineage>
</organism>
<feature type="transmembrane region" description="Helical" evidence="2">
    <location>
        <begin position="27"/>
        <end position="48"/>
    </location>
</feature>
<feature type="transmembrane region" description="Helical" evidence="2">
    <location>
        <begin position="85"/>
        <end position="104"/>
    </location>
</feature>
<keyword evidence="2" id="KW-0812">Transmembrane</keyword>
<keyword evidence="2" id="KW-1133">Transmembrane helix</keyword>
<name>A0A326UHG4_THEHA</name>
<proteinExistence type="predicted"/>
<reference evidence="4 5" key="1">
    <citation type="submission" date="2018-06" db="EMBL/GenBank/DDBJ databases">
        <title>Genomic Encyclopedia of Archaeal and Bacterial Type Strains, Phase II (KMG-II): from individual species to whole genera.</title>
        <authorList>
            <person name="Goeker M."/>
        </authorList>
    </citation>
    <scope>NUCLEOTIDE SEQUENCE [LARGE SCALE GENOMIC DNA]</scope>
    <source>
        <strain evidence="4 5">ATCC BAA-1881</strain>
    </source>
</reference>
<evidence type="ECO:0000256" key="1">
    <source>
        <dbReference type="SAM" id="Coils"/>
    </source>
</evidence>
<feature type="domain" description="Signal transduction histidine kinase subgroup 3 dimerisation and phosphoacceptor" evidence="3">
    <location>
        <begin position="215"/>
        <end position="270"/>
    </location>
</feature>
<dbReference type="GO" id="GO:0046983">
    <property type="term" value="F:protein dimerization activity"/>
    <property type="evidence" value="ECO:0007669"/>
    <property type="project" value="InterPro"/>
</dbReference>
<keyword evidence="5" id="KW-1185">Reference proteome</keyword>
<dbReference type="GO" id="GO:0000155">
    <property type="term" value="F:phosphorelay sensor kinase activity"/>
    <property type="evidence" value="ECO:0007669"/>
    <property type="project" value="InterPro"/>
</dbReference>
<dbReference type="AlphaFoldDB" id="A0A326UHG4"/>
<gene>
    <name evidence="4" type="ORF">EI42_00484</name>
</gene>
<keyword evidence="4" id="KW-0808">Transferase</keyword>
<sequence>MRKTENLTRPLVTGNLEAVRPVAWKRWLHLAHLAFFGMLFAIVGWNEVMRGGSWYHHGAMAALAFLWCIWYWFMLVRHPQWWRRVGLMLCYNAGALLLLGALVWLNSACWPLVYLFYPQVFAVLPLGWAIPVGLLAGGLHVGMRYVLDQQPLGFLLLNVVLALVVYAVVTTGAIALVQLHLERNALQDELRITRKKLAEVRRRTYALEDQQRQLRTVHDNLTQGLISIVMHLAVADKMMPRNTYSGSRQHVEQARSVAREKLADVRRWLKKTGQHDALPPELPVTEEIDLVSSLVQEEKS</sequence>
<keyword evidence="4" id="KW-0418">Kinase</keyword>
<dbReference type="OrthoDB" id="9795828at2"/>
<keyword evidence="1" id="KW-0175">Coiled coil</keyword>
<dbReference type="Proteomes" id="UP000248806">
    <property type="component" value="Unassembled WGS sequence"/>
</dbReference>
<dbReference type="GO" id="GO:0016020">
    <property type="term" value="C:membrane"/>
    <property type="evidence" value="ECO:0007669"/>
    <property type="project" value="InterPro"/>
</dbReference>
<dbReference type="Pfam" id="PF07730">
    <property type="entry name" value="HisKA_3"/>
    <property type="match status" value="1"/>
</dbReference>